<evidence type="ECO:0000313" key="3">
    <source>
        <dbReference type="EMBL" id="PYY26109.1"/>
    </source>
</evidence>
<evidence type="ECO:0000313" key="4">
    <source>
        <dbReference type="Proteomes" id="UP000247459"/>
    </source>
</evidence>
<proteinExistence type="predicted"/>
<dbReference type="GO" id="GO:0016829">
    <property type="term" value="F:lyase activity"/>
    <property type="evidence" value="ECO:0007669"/>
    <property type="project" value="UniProtKB-KW"/>
</dbReference>
<keyword evidence="1" id="KW-0010">Activator</keyword>
<name>A0A2W0C6X9_9BACL</name>
<dbReference type="AlphaFoldDB" id="A0A2W0C6X9"/>
<dbReference type="EMBL" id="PRLG01000029">
    <property type="protein sequence ID" value="PYY26109.1"/>
    <property type="molecule type" value="Genomic_DNA"/>
</dbReference>
<gene>
    <name evidence="3" type="ORF">PIL02S_05489</name>
</gene>
<dbReference type="Gene3D" id="2.60.120.10">
    <property type="entry name" value="Jelly Rolls"/>
    <property type="match status" value="1"/>
</dbReference>
<keyword evidence="3" id="KW-0456">Lyase</keyword>
<evidence type="ECO:0000256" key="1">
    <source>
        <dbReference type="ARBA" id="ARBA00023159"/>
    </source>
</evidence>
<dbReference type="Proteomes" id="UP000247459">
    <property type="component" value="Unassembled WGS sequence"/>
</dbReference>
<dbReference type="RefSeq" id="WP_110822182.1">
    <property type="nucleotide sequence ID" value="NZ_PRLG01000029.1"/>
</dbReference>
<protein>
    <submittedName>
        <fullName evidence="3">Oxaloacetate decarboxylase beta subunit</fullName>
        <ecNumber evidence="3">4.1.1.3</ecNumber>
    </submittedName>
</protein>
<feature type="domain" description="Cyclic nucleotide-binding" evidence="2">
    <location>
        <begin position="32"/>
        <end position="119"/>
    </location>
</feature>
<accession>A0A2W0C6X9</accession>
<dbReference type="SUPFAM" id="SSF51206">
    <property type="entry name" value="cAMP-binding domain-like"/>
    <property type="match status" value="1"/>
</dbReference>
<sequence>MHQYYQTLQLLASQASVSTTEWEWFVNATTVKHIPRGITIVQSDHEVYHAYFCTNGLFRLYYILPDGREYNVAFTLENDFATSYGAVISGSTSMYTIQAIEDSTVIEIPYSALQVLMDRSHNWERFVRTAVERLYIRKEERERELLYLTALERYQAFLVKYPGLEKRIPQYHIASYLGISPVSLSRILH</sequence>
<organism evidence="3 4">
    <name type="scientific">Paenibacillus illinoisensis</name>
    <dbReference type="NCBI Taxonomy" id="59845"/>
    <lineage>
        <taxon>Bacteria</taxon>
        <taxon>Bacillati</taxon>
        <taxon>Bacillota</taxon>
        <taxon>Bacilli</taxon>
        <taxon>Bacillales</taxon>
        <taxon>Paenibacillaceae</taxon>
        <taxon>Paenibacillus</taxon>
    </lineage>
</organism>
<comment type="caution">
    <text evidence="3">The sequence shown here is derived from an EMBL/GenBank/DDBJ whole genome shotgun (WGS) entry which is preliminary data.</text>
</comment>
<dbReference type="InterPro" id="IPR018490">
    <property type="entry name" value="cNMP-bd_dom_sf"/>
</dbReference>
<evidence type="ECO:0000259" key="2">
    <source>
        <dbReference type="Pfam" id="PF00027"/>
    </source>
</evidence>
<dbReference type="Pfam" id="PF00027">
    <property type="entry name" value="cNMP_binding"/>
    <property type="match status" value="1"/>
</dbReference>
<reference evidence="3 4" key="1">
    <citation type="submission" date="2018-01" db="EMBL/GenBank/DDBJ databases">
        <title>Genome sequence of the PGP bacterium Paenibacillus illinoisensis E3.</title>
        <authorList>
            <person name="Rolli E."/>
            <person name="Marasco R."/>
            <person name="Bessem C."/>
            <person name="Michoud G."/>
            <person name="Gaiarsa S."/>
            <person name="Borin S."/>
            <person name="Daffonchio D."/>
        </authorList>
    </citation>
    <scope>NUCLEOTIDE SEQUENCE [LARGE SCALE GENOMIC DNA]</scope>
    <source>
        <strain evidence="3 4">E3</strain>
    </source>
</reference>
<dbReference type="OrthoDB" id="9798104at2"/>
<dbReference type="InterPro" id="IPR014710">
    <property type="entry name" value="RmlC-like_jellyroll"/>
</dbReference>
<dbReference type="EC" id="4.1.1.3" evidence="3"/>
<dbReference type="InterPro" id="IPR000595">
    <property type="entry name" value="cNMP-bd_dom"/>
</dbReference>
<dbReference type="CDD" id="cd00038">
    <property type="entry name" value="CAP_ED"/>
    <property type="match status" value="1"/>
</dbReference>